<evidence type="ECO:0000313" key="1">
    <source>
        <dbReference type="EMBL" id="KAI8440490.1"/>
    </source>
</evidence>
<comment type="caution">
    <text evidence="1">The sequence shown here is derived from an EMBL/GenBank/DDBJ whole genome shotgun (WGS) entry which is preliminary data.</text>
</comment>
<sequence length="339" mass="37127">MGKTKRHSIDPEYIKKKIRRLQRKLEHQEETSTSPQRSTSPEPITLPPPPPGQQPTQPLPPTQPPPSIANPEQGTSTEGNIEQIPEEFLAALGNEGEEKVEEGEPIQSELATRWMRIMAEGLTKEQIQTLIKKYPTPKNFPAAVAPILNKEIGATLSELSLNRDRRIINRQNMIAKILSCLGMALTDILKGNINSKKLIEQISDAAKIAAEIHCNDSKSRKFFALSSATKIVQDACKETKTGKLLFGDGLSDQLKTVQSVRRTAAQIQGTANKAPSTASKPLNWRGPSHYQTTNQGAAVGRDLRGVLLPTRHLAALHQLGGNKHHGEPASDAIRPGTCR</sequence>
<reference evidence="1 2" key="1">
    <citation type="journal article" date="2022" name="Genome Biol. Evol.">
        <title>The Spruce Budworm Genome: Reconstructing the Evolutionary History of Antifreeze Proteins.</title>
        <authorList>
            <person name="Beliveau C."/>
            <person name="Gagne P."/>
            <person name="Picq S."/>
            <person name="Vernygora O."/>
            <person name="Keeling C.I."/>
            <person name="Pinkney K."/>
            <person name="Doucet D."/>
            <person name="Wen F."/>
            <person name="Johnston J.S."/>
            <person name="Maaroufi H."/>
            <person name="Boyle B."/>
            <person name="Laroche J."/>
            <person name="Dewar K."/>
            <person name="Juretic N."/>
            <person name="Blackburn G."/>
            <person name="Nisole A."/>
            <person name="Brunet B."/>
            <person name="Brandao M."/>
            <person name="Lumley L."/>
            <person name="Duan J."/>
            <person name="Quan G."/>
            <person name="Lucarotti C.J."/>
            <person name="Roe A.D."/>
            <person name="Sperling F.A.H."/>
            <person name="Levesque R.C."/>
            <person name="Cusson M."/>
        </authorList>
    </citation>
    <scope>NUCLEOTIDE SEQUENCE [LARGE SCALE GENOMIC DNA]</scope>
    <source>
        <strain evidence="1">Glfc:IPQL:Cfum</strain>
    </source>
</reference>
<proteinExistence type="predicted"/>
<gene>
    <name evidence="1" type="ORF">MSG28_001763</name>
</gene>
<evidence type="ECO:0000313" key="2">
    <source>
        <dbReference type="Proteomes" id="UP001064048"/>
    </source>
</evidence>
<protein>
    <submittedName>
        <fullName evidence="1">Uncharacterized protein</fullName>
    </submittedName>
</protein>
<dbReference type="Proteomes" id="UP001064048">
    <property type="component" value="Chromosome 2"/>
</dbReference>
<dbReference type="EMBL" id="CM046102">
    <property type="protein sequence ID" value="KAI8440490.1"/>
    <property type="molecule type" value="Genomic_DNA"/>
</dbReference>
<keyword evidence="2" id="KW-1185">Reference proteome</keyword>
<organism evidence="1 2">
    <name type="scientific">Choristoneura fumiferana</name>
    <name type="common">Spruce budworm moth</name>
    <name type="synonym">Archips fumiferana</name>
    <dbReference type="NCBI Taxonomy" id="7141"/>
    <lineage>
        <taxon>Eukaryota</taxon>
        <taxon>Metazoa</taxon>
        <taxon>Ecdysozoa</taxon>
        <taxon>Arthropoda</taxon>
        <taxon>Hexapoda</taxon>
        <taxon>Insecta</taxon>
        <taxon>Pterygota</taxon>
        <taxon>Neoptera</taxon>
        <taxon>Endopterygota</taxon>
        <taxon>Lepidoptera</taxon>
        <taxon>Glossata</taxon>
        <taxon>Ditrysia</taxon>
        <taxon>Tortricoidea</taxon>
        <taxon>Tortricidae</taxon>
        <taxon>Tortricinae</taxon>
        <taxon>Choristoneura</taxon>
    </lineage>
</organism>
<accession>A0ACC0KW13</accession>
<name>A0ACC0KW13_CHOFU</name>